<feature type="compositionally biased region" description="Basic and acidic residues" evidence="11">
    <location>
        <begin position="18"/>
        <end position="30"/>
    </location>
</feature>
<keyword evidence="4 10" id="KW-1003">Cell membrane</keyword>
<keyword evidence="7 10" id="KW-1133">Transmembrane helix</keyword>
<keyword evidence="8 10" id="KW-0472">Membrane</keyword>
<evidence type="ECO:0000256" key="3">
    <source>
        <dbReference type="ARBA" id="ARBA00010780"/>
    </source>
</evidence>
<proteinExistence type="inferred from homology"/>
<protein>
    <recommendedName>
        <fullName evidence="10">Plasma membrane fusion protein PRM1</fullName>
    </recommendedName>
</protein>
<evidence type="ECO:0000256" key="9">
    <source>
        <dbReference type="ARBA" id="ARBA00023180"/>
    </source>
</evidence>
<feature type="transmembrane region" description="Helical" evidence="10">
    <location>
        <begin position="609"/>
        <end position="632"/>
    </location>
</feature>
<reference evidence="12 13" key="1">
    <citation type="submission" date="2023-08" db="EMBL/GenBank/DDBJ databases">
        <title>Black Yeasts Isolated from many extreme environments.</title>
        <authorList>
            <person name="Coleine C."/>
            <person name="Stajich J.E."/>
            <person name="Selbmann L."/>
        </authorList>
    </citation>
    <scope>NUCLEOTIDE SEQUENCE [LARGE SCALE GENOMIC DNA]</scope>
    <source>
        <strain evidence="12 13">CCFEE 5910</strain>
    </source>
</reference>
<evidence type="ECO:0000256" key="8">
    <source>
        <dbReference type="ARBA" id="ARBA00023136"/>
    </source>
</evidence>
<evidence type="ECO:0000256" key="7">
    <source>
        <dbReference type="ARBA" id="ARBA00022989"/>
    </source>
</evidence>
<comment type="caution">
    <text evidence="12">The sequence shown here is derived from an EMBL/GenBank/DDBJ whole genome shotgun (WGS) entry which is preliminary data.</text>
</comment>
<keyword evidence="13" id="KW-1185">Reference proteome</keyword>
<dbReference type="PANTHER" id="PTHR31030:SF1">
    <property type="entry name" value="PLASMA MEMBRANE FUSION PROTEIN PRM1"/>
    <property type="match status" value="1"/>
</dbReference>
<keyword evidence="6 10" id="KW-0184">Conjugation</keyword>
<dbReference type="PANTHER" id="PTHR31030">
    <property type="entry name" value="PLASMA MEMBRANE FUSION PROTEIN PRM1"/>
    <property type="match status" value="1"/>
</dbReference>
<evidence type="ECO:0000256" key="6">
    <source>
        <dbReference type="ARBA" id="ARBA00022971"/>
    </source>
</evidence>
<evidence type="ECO:0000256" key="2">
    <source>
        <dbReference type="ARBA" id="ARBA00004651"/>
    </source>
</evidence>
<feature type="compositionally biased region" description="Basic and acidic residues" evidence="11">
    <location>
        <begin position="701"/>
        <end position="713"/>
    </location>
</feature>
<keyword evidence="9" id="KW-0325">Glycoprotein</keyword>
<comment type="subcellular location">
    <subcellularLocation>
        <location evidence="2 10">Cell membrane</location>
        <topology evidence="2 10">Multi-pass membrane protein</topology>
    </subcellularLocation>
</comment>
<organism evidence="12 13">
    <name type="scientific">Lithohypha guttulata</name>
    <dbReference type="NCBI Taxonomy" id="1690604"/>
    <lineage>
        <taxon>Eukaryota</taxon>
        <taxon>Fungi</taxon>
        <taxon>Dikarya</taxon>
        <taxon>Ascomycota</taxon>
        <taxon>Pezizomycotina</taxon>
        <taxon>Eurotiomycetes</taxon>
        <taxon>Chaetothyriomycetidae</taxon>
        <taxon>Chaetothyriales</taxon>
        <taxon>Trichomeriaceae</taxon>
        <taxon>Lithohypha</taxon>
    </lineage>
</organism>
<dbReference type="EMBL" id="JAVRRJ010000003">
    <property type="protein sequence ID" value="KAK5086398.1"/>
    <property type="molecule type" value="Genomic_DNA"/>
</dbReference>
<evidence type="ECO:0000256" key="10">
    <source>
        <dbReference type="RuleBase" id="RU366035"/>
    </source>
</evidence>
<feature type="transmembrane region" description="Helical" evidence="10">
    <location>
        <begin position="398"/>
        <end position="431"/>
    </location>
</feature>
<name>A0AAN7Y6K9_9EURO</name>
<gene>
    <name evidence="12" type="primary">PRM1</name>
    <name evidence="12" type="ORF">LTR05_003566</name>
</gene>
<feature type="compositionally biased region" description="Basic and acidic residues" evidence="11">
    <location>
        <begin position="669"/>
        <end position="679"/>
    </location>
</feature>
<feature type="transmembrane region" description="Helical" evidence="10">
    <location>
        <begin position="326"/>
        <end position="344"/>
    </location>
</feature>
<keyword evidence="5 10" id="KW-0812">Transmembrane</keyword>
<evidence type="ECO:0000256" key="5">
    <source>
        <dbReference type="ARBA" id="ARBA00022692"/>
    </source>
</evidence>
<feature type="region of interest" description="Disordered" evidence="11">
    <location>
        <begin position="16"/>
        <end position="38"/>
    </location>
</feature>
<dbReference type="GO" id="GO:0043332">
    <property type="term" value="C:mating projection tip"/>
    <property type="evidence" value="ECO:0007669"/>
    <property type="project" value="UniProtKB-UniRule"/>
</dbReference>
<evidence type="ECO:0000313" key="13">
    <source>
        <dbReference type="Proteomes" id="UP001309876"/>
    </source>
</evidence>
<accession>A0AAN7Y6K9</accession>
<evidence type="ECO:0000313" key="12">
    <source>
        <dbReference type="EMBL" id="KAK5086398.1"/>
    </source>
</evidence>
<evidence type="ECO:0000256" key="1">
    <source>
        <dbReference type="ARBA" id="ARBA00002512"/>
    </source>
</evidence>
<dbReference type="AlphaFoldDB" id="A0AAN7Y6K9"/>
<dbReference type="Proteomes" id="UP001309876">
    <property type="component" value="Unassembled WGS sequence"/>
</dbReference>
<comment type="similarity">
    <text evidence="3 10">Belongs to the PRM1 family.</text>
</comment>
<feature type="region of interest" description="Disordered" evidence="11">
    <location>
        <begin position="669"/>
        <end position="714"/>
    </location>
</feature>
<comment type="caution">
    <text evidence="10">Lacks conserved residue(s) required for the propagation of feature annotation.</text>
</comment>
<dbReference type="GO" id="GO:0005886">
    <property type="term" value="C:plasma membrane"/>
    <property type="evidence" value="ECO:0007669"/>
    <property type="project" value="UniProtKB-SubCell"/>
</dbReference>
<evidence type="ECO:0000256" key="4">
    <source>
        <dbReference type="ARBA" id="ARBA00022475"/>
    </source>
</evidence>
<sequence>MECAFLAGNAPSMPAGSHEMREYFSDRDPPRSTPHTAPSVTPYLGLQARLSQVWINRWTILLLLVLARTLIALHDLNGNLSSARREALSACTSVEDMGSAMASMPHYMSQGVNELTASGIERAVNGLYSMATMSVTAVEEIVVFVIGLMTNTYLCLITLVVSGSLRAVIGVIEDANKKLGELVSSIGDDMGTALSGIDKALDGVRDAVQKIMLGLGSSLVVPDIDLTKQIDAVRNLKMPEGLDADLQKLNNSIPNFDQVKNFTETVIRTPFVLLKNEINESLGVYNFDRSLFPVPQKEQMSFCSDDNGINGFFDSLVKLIYDAKKIFIGTLIVAAIVVCIPMAYREIRRWRLMQDRSRLVGSNAHDPLDVVYIVSRPHTSGFGITLAGKVKSLRRQYLIRWVVAYSTTEAALFVLALGIAGLFTCLCHLIILRQIQAQVPQLTSQVAGFADKVIFQLNNASEQWALSTNDVILQKQSDINEDMFGWVNISVNAINDTLNKFTSETTNVLNSTFGGTILYDPITEVFNCLVGLKIEGIQKALTWVEDHAHVSFPQLPKDTFSLGAAASLAGDSSSNSSFLASPGDATADKISSAVVRVTNSLLDDIKTEAIISTVVVLIWLSIVLIAILRALILWYGRDKTRGEGGIPNFDSVPPTNCHPSISAPMDFRTDGQDRFKSTDDNFTEIPLQDERQVPAEPAPHYSRDDPFGDEKAAPVRLTLQTQNLAQRQSYYGDNKA</sequence>
<comment type="function">
    <text evidence="1 10">Involved in cell fusion during mating by stabilizing the plasma membrane fusion event.</text>
</comment>
<dbReference type="InterPro" id="IPR026777">
    <property type="entry name" value="PRM1"/>
</dbReference>
<dbReference type="GO" id="GO:0032220">
    <property type="term" value="P:plasma membrane fusion involved in cytogamy"/>
    <property type="evidence" value="ECO:0007669"/>
    <property type="project" value="TreeGrafter"/>
</dbReference>
<evidence type="ECO:0000256" key="11">
    <source>
        <dbReference type="SAM" id="MobiDB-lite"/>
    </source>
</evidence>